<proteinExistence type="predicted"/>
<keyword evidence="3" id="KW-1185">Reference proteome</keyword>
<reference evidence="2 3" key="1">
    <citation type="journal article" date="2018" name="Science">
        <title>The opium poppy genome and morphinan production.</title>
        <authorList>
            <person name="Guo L."/>
            <person name="Winzer T."/>
            <person name="Yang X."/>
            <person name="Li Y."/>
            <person name="Ning Z."/>
            <person name="He Z."/>
            <person name="Teodor R."/>
            <person name="Lu Y."/>
            <person name="Bowser T.A."/>
            <person name="Graham I.A."/>
            <person name="Ye K."/>
        </authorList>
    </citation>
    <scope>NUCLEOTIDE SEQUENCE [LARGE SCALE GENOMIC DNA]</scope>
    <source>
        <strain evidence="3">cv. HN1</strain>
        <tissue evidence="2">Leaves</tissue>
    </source>
</reference>
<evidence type="ECO:0000313" key="3">
    <source>
        <dbReference type="Proteomes" id="UP000316621"/>
    </source>
</evidence>
<sequence>LNIVTTATVSLGFLPVTPLLDAINDFFTPIQCYNEGDVLLLNNQIFTEMESTRIDMLAVEEVGDCDVNVGNGECQQGTGQNLEGNEKLEEPKAFV</sequence>
<feature type="region of interest" description="Disordered" evidence="1">
    <location>
        <begin position="75"/>
        <end position="95"/>
    </location>
</feature>
<dbReference type="AlphaFoldDB" id="A0A4Y7JPB5"/>
<dbReference type="Gramene" id="RZC61801">
    <property type="protein sequence ID" value="RZC61801"/>
    <property type="gene ID" value="C5167_023575"/>
</dbReference>
<organism evidence="2 3">
    <name type="scientific">Papaver somniferum</name>
    <name type="common">Opium poppy</name>
    <dbReference type="NCBI Taxonomy" id="3469"/>
    <lineage>
        <taxon>Eukaryota</taxon>
        <taxon>Viridiplantae</taxon>
        <taxon>Streptophyta</taxon>
        <taxon>Embryophyta</taxon>
        <taxon>Tracheophyta</taxon>
        <taxon>Spermatophyta</taxon>
        <taxon>Magnoliopsida</taxon>
        <taxon>Ranunculales</taxon>
        <taxon>Papaveraceae</taxon>
        <taxon>Papaveroideae</taxon>
        <taxon>Papaver</taxon>
    </lineage>
</organism>
<dbReference type="EMBL" id="CM010719">
    <property type="protein sequence ID" value="RZC61801.1"/>
    <property type="molecule type" value="Genomic_DNA"/>
</dbReference>
<accession>A0A4Y7JPB5</accession>
<dbReference type="Proteomes" id="UP000316621">
    <property type="component" value="Chromosome 5"/>
</dbReference>
<protein>
    <submittedName>
        <fullName evidence="2">Uncharacterized protein</fullName>
    </submittedName>
</protein>
<gene>
    <name evidence="2" type="ORF">C5167_023575</name>
</gene>
<evidence type="ECO:0000256" key="1">
    <source>
        <dbReference type="SAM" id="MobiDB-lite"/>
    </source>
</evidence>
<evidence type="ECO:0000313" key="2">
    <source>
        <dbReference type="EMBL" id="RZC61801.1"/>
    </source>
</evidence>
<name>A0A4Y7JPB5_PAPSO</name>
<feature type="non-terminal residue" evidence="2">
    <location>
        <position position="1"/>
    </location>
</feature>
<feature type="compositionally biased region" description="Basic and acidic residues" evidence="1">
    <location>
        <begin position="84"/>
        <end position="95"/>
    </location>
</feature>